<protein>
    <submittedName>
        <fullName evidence="2">Embryonic growth/differentiation factor 1</fullName>
    </submittedName>
</protein>
<organism evidence="2 3">
    <name type="scientific">Tupaia chinensis</name>
    <name type="common">Chinese tree shrew</name>
    <name type="synonym">Tupaia belangeri chinensis</name>
    <dbReference type="NCBI Taxonomy" id="246437"/>
    <lineage>
        <taxon>Eukaryota</taxon>
        <taxon>Metazoa</taxon>
        <taxon>Chordata</taxon>
        <taxon>Craniata</taxon>
        <taxon>Vertebrata</taxon>
        <taxon>Euteleostomi</taxon>
        <taxon>Mammalia</taxon>
        <taxon>Eutheria</taxon>
        <taxon>Euarchontoglires</taxon>
        <taxon>Scandentia</taxon>
        <taxon>Tupaiidae</taxon>
        <taxon>Tupaia</taxon>
    </lineage>
</organism>
<feature type="region of interest" description="Disordered" evidence="1">
    <location>
        <begin position="47"/>
        <end position="71"/>
    </location>
</feature>
<feature type="region of interest" description="Disordered" evidence="1">
    <location>
        <begin position="1"/>
        <end position="28"/>
    </location>
</feature>
<proteinExistence type="predicted"/>
<accession>L9L179</accession>
<dbReference type="STRING" id="246437.L9L179"/>
<reference evidence="3" key="1">
    <citation type="submission" date="2012-07" db="EMBL/GenBank/DDBJ databases">
        <title>Genome of the Chinese tree shrew, a rising model animal genetically related to primates.</title>
        <authorList>
            <person name="Zhang G."/>
            <person name="Fan Y."/>
            <person name="Yao Y."/>
            <person name="Huang Z."/>
        </authorList>
    </citation>
    <scope>NUCLEOTIDE SEQUENCE [LARGE SCALE GENOMIC DNA]</scope>
</reference>
<name>L9L179_TUPCH</name>
<dbReference type="EMBL" id="KB320623">
    <property type="protein sequence ID" value="ELW67137.1"/>
    <property type="molecule type" value="Genomic_DNA"/>
</dbReference>
<evidence type="ECO:0000313" key="3">
    <source>
        <dbReference type="Proteomes" id="UP000011518"/>
    </source>
</evidence>
<dbReference type="InParanoid" id="L9L179"/>
<keyword evidence="3" id="KW-1185">Reference proteome</keyword>
<evidence type="ECO:0000313" key="2">
    <source>
        <dbReference type="EMBL" id="ELW67137.1"/>
    </source>
</evidence>
<dbReference type="Proteomes" id="UP000011518">
    <property type="component" value="Unassembled WGS sequence"/>
</dbReference>
<dbReference type="AlphaFoldDB" id="L9L179"/>
<reference evidence="3" key="2">
    <citation type="journal article" date="2013" name="Nat. Commun.">
        <title>Genome of the Chinese tree shrew.</title>
        <authorList>
            <person name="Fan Y."/>
            <person name="Huang Z.Y."/>
            <person name="Cao C.C."/>
            <person name="Chen C.S."/>
            <person name="Chen Y.X."/>
            <person name="Fan D.D."/>
            <person name="He J."/>
            <person name="Hou H.L."/>
            <person name="Hu L."/>
            <person name="Hu X.T."/>
            <person name="Jiang X.T."/>
            <person name="Lai R."/>
            <person name="Lang Y.S."/>
            <person name="Liang B."/>
            <person name="Liao S.G."/>
            <person name="Mu D."/>
            <person name="Ma Y.Y."/>
            <person name="Niu Y.Y."/>
            <person name="Sun X.Q."/>
            <person name="Xia J.Q."/>
            <person name="Xiao J."/>
            <person name="Xiong Z.Q."/>
            <person name="Xu L."/>
            <person name="Yang L."/>
            <person name="Zhang Y."/>
            <person name="Zhao W."/>
            <person name="Zhao X.D."/>
            <person name="Zheng Y.T."/>
            <person name="Zhou J.M."/>
            <person name="Zhu Y.B."/>
            <person name="Zhang G.J."/>
            <person name="Wang J."/>
            <person name="Yao Y.G."/>
        </authorList>
    </citation>
    <scope>NUCLEOTIDE SEQUENCE [LARGE SCALE GENOMIC DNA]</scope>
</reference>
<gene>
    <name evidence="2" type="ORF">TREES_T100014718</name>
</gene>
<sequence length="71" mass="8015">MWRLFRRRDPQEARGGPRRIPPGATQRPCHVEELGVAGNIVRHIPDRAAAPTRWTPGPPARGSNMHARIVY</sequence>
<evidence type="ECO:0000256" key="1">
    <source>
        <dbReference type="SAM" id="MobiDB-lite"/>
    </source>
</evidence>